<protein>
    <submittedName>
        <fullName evidence="2">DUF3541 domain-containing protein</fullName>
    </submittedName>
</protein>
<evidence type="ECO:0000313" key="2">
    <source>
        <dbReference type="EMBL" id="RUR24842.1"/>
    </source>
</evidence>
<feature type="chain" id="PRO_5046641973" evidence="1">
    <location>
        <begin position="23"/>
        <end position="347"/>
    </location>
</feature>
<keyword evidence="3" id="KW-1185">Reference proteome</keyword>
<evidence type="ECO:0000256" key="1">
    <source>
        <dbReference type="SAM" id="SignalP"/>
    </source>
</evidence>
<gene>
    <name evidence="2" type="ORF">ELY20_03560</name>
</gene>
<dbReference type="InterPro" id="IPR021928">
    <property type="entry name" value="DUF3541"/>
</dbReference>
<dbReference type="Pfam" id="PF12060">
    <property type="entry name" value="DUF3541"/>
    <property type="match status" value="1"/>
</dbReference>
<comment type="caution">
    <text evidence="2">The sequence shown here is derived from an EMBL/GenBank/DDBJ whole genome shotgun (WGS) entry which is preliminary data.</text>
</comment>
<proteinExistence type="predicted"/>
<name>A0ABY0CK38_9GAMM</name>
<dbReference type="EMBL" id="RZGX01000004">
    <property type="protein sequence ID" value="RUR24842.1"/>
    <property type="molecule type" value="Genomic_DNA"/>
</dbReference>
<dbReference type="Proteomes" id="UP000287374">
    <property type="component" value="Unassembled WGS sequence"/>
</dbReference>
<reference evidence="2 3" key="1">
    <citation type="submission" date="2018-12" db="EMBL/GenBank/DDBJ databases">
        <title>Legionella sp,whole genome shotgun sequence.</title>
        <authorList>
            <person name="Wu H."/>
        </authorList>
    </citation>
    <scope>NUCLEOTIDE SEQUENCE [LARGE SCALE GENOMIC DNA]</scope>
    <source>
        <strain evidence="3">km489</strain>
    </source>
</reference>
<accession>A0ABY0CK38</accession>
<keyword evidence="1" id="KW-0732">Signal</keyword>
<organism evidence="2 3">
    <name type="scientific">Legionella qingyii</name>
    <dbReference type="NCBI Taxonomy" id="2184757"/>
    <lineage>
        <taxon>Bacteria</taxon>
        <taxon>Pseudomonadati</taxon>
        <taxon>Pseudomonadota</taxon>
        <taxon>Gammaproteobacteria</taxon>
        <taxon>Legionellales</taxon>
        <taxon>Legionellaceae</taxon>
        <taxon>Legionella</taxon>
    </lineage>
</organism>
<evidence type="ECO:0000313" key="3">
    <source>
        <dbReference type="Proteomes" id="UP000287374"/>
    </source>
</evidence>
<feature type="signal peptide" evidence="1">
    <location>
        <begin position="1"/>
        <end position="22"/>
    </location>
</feature>
<sequence length="347" mass="41559">MYSMAVKPLFFLIFFFSAICHSEIADLVLDNYKSNLYKLPIVKQEHFSIRMYRITGNKEHLNSVIDYVFFLSNKYHYLFSSFDQPELILKKSNNLLLDAHQNPMQKYKLRIRKISQYGDLFFYLYLLEITNKIFSYHLENTSLFPQTNIVIDVLKTQITRLEEFILNEENIKIYGAQLVNYVYYLHDLHIVDLRKSYTKLFQHTFPDYKDSQLSELEYEAKIYGMTHFVTAASHYYQSSVNDDAFRWISEYFERNIQQIMERTENDVIAEVGVCLLLLNKKDSPAIKIIRDHLERVYNIQHQMIPTRSRSVDFIFGEHRNILTVMLFKWPEKLMDGPFFTEELRLIN</sequence>